<gene>
    <name evidence="2" type="ordered locus">Tresu_0761</name>
</gene>
<dbReference type="EMBL" id="CP002631">
    <property type="protein sequence ID" value="AEB13694.1"/>
    <property type="molecule type" value="Genomic_DNA"/>
</dbReference>
<keyword evidence="1" id="KW-0732">Signal</keyword>
<organism evidence="2 3">
    <name type="scientific">Treponema succinifaciens (strain ATCC 33096 / DSM 2489 / 6091)</name>
    <dbReference type="NCBI Taxonomy" id="869209"/>
    <lineage>
        <taxon>Bacteria</taxon>
        <taxon>Pseudomonadati</taxon>
        <taxon>Spirochaetota</taxon>
        <taxon>Spirochaetia</taxon>
        <taxon>Spirochaetales</taxon>
        <taxon>Treponemataceae</taxon>
        <taxon>Treponema</taxon>
    </lineage>
</organism>
<feature type="chain" id="PRO_5003287507" description="KWG Leptospira repeat protein" evidence="1">
    <location>
        <begin position="29"/>
        <end position="382"/>
    </location>
</feature>
<dbReference type="STRING" id="869209.Tresu_0761"/>
<dbReference type="OrthoDB" id="210273at2"/>
<evidence type="ECO:0000313" key="3">
    <source>
        <dbReference type="Proteomes" id="UP000006852"/>
    </source>
</evidence>
<dbReference type="AlphaFoldDB" id="F2NX81"/>
<dbReference type="HOGENOM" id="CLU_061180_0_0_12"/>
<name>F2NX81_TRES6</name>
<proteinExistence type="predicted"/>
<dbReference type="GeneID" id="302997945"/>
<feature type="signal peptide" evidence="1">
    <location>
        <begin position="1"/>
        <end position="28"/>
    </location>
</feature>
<protein>
    <recommendedName>
        <fullName evidence="4">KWG Leptospira repeat protein</fullName>
    </recommendedName>
</protein>
<reference evidence="2 3" key="1">
    <citation type="journal article" date="2011" name="Stand. Genomic Sci.">
        <title>Complete genome sequence of Treponema succinifaciens type strain (6091).</title>
        <authorList>
            <person name="Han C."/>
            <person name="Gronow S."/>
            <person name="Teshima H."/>
            <person name="Lapidus A."/>
            <person name="Nolan M."/>
            <person name="Lucas S."/>
            <person name="Hammon N."/>
            <person name="Deshpande S."/>
            <person name="Cheng J.F."/>
            <person name="Zeytun A."/>
            <person name="Tapia R."/>
            <person name="Goodwin L."/>
            <person name="Pitluck S."/>
            <person name="Liolios K."/>
            <person name="Pagani I."/>
            <person name="Ivanova N."/>
            <person name="Mavromatis K."/>
            <person name="Mikhailova N."/>
            <person name="Huntemann M."/>
            <person name="Pati A."/>
            <person name="Chen A."/>
            <person name="Palaniappan K."/>
            <person name="Land M."/>
            <person name="Hauser L."/>
            <person name="Brambilla E.M."/>
            <person name="Rohde M."/>
            <person name="Goker M."/>
            <person name="Woyke T."/>
            <person name="Bristow J."/>
            <person name="Eisen J.A."/>
            <person name="Markowitz V."/>
            <person name="Hugenholtz P."/>
            <person name="Kyrpides N.C."/>
            <person name="Klenk H.P."/>
            <person name="Detter J.C."/>
        </authorList>
    </citation>
    <scope>NUCLEOTIDE SEQUENCE [LARGE SCALE GENOMIC DNA]</scope>
    <source>
        <strain evidence="3">ATCC 33096 / DSM 2489 / 6091</strain>
    </source>
</reference>
<dbReference type="RefSeq" id="WP_013700991.1">
    <property type="nucleotide sequence ID" value="NC_015385.1"/>
</dbReference>
<sequence length="382" mass="44727">MKVMKILFIILAVLLNLCSCNNKNYLNASDINNLNVTRFSMTDEKTGKRYSGIFNENKEVLFCGEGIIYPFKGGFSYIHKNASSNIAINIHGKKFTTFELSEVHDSFYGYGLYSTYDSKNDISYLIDKNGNKIKEKNILDISENIEIIKKNKKLTYYDISKNSYLENYQLYDICFNFYNGVAKIGMQKPNEPIYKITYLYGLIDRNGNSLLPCEFAYMDYTYPKYVIVSKTCEDPIWERKAEVGMVDYNNNWIIEPKYSYVLPVTDNIVALWIIQENSEYWLLYNITTKEYKKINSNFTLIDNINLFTKNNTEDILLFYDFNTEKYGFINSNGDIILKSICQKIESNPDNGYYQVLIDNKWMLFNKKEGLINPKDFLNFTKL</sequence>
<reference evidence="3" key="2">
    <citation type="submission" date="2011-04" db="EMBL/GenBank/DDBJ databases">
        <title>The complete genome of chromosome of Treponema succinifaciens DSM 2489.</title>
        <authorList>
            <person name="Lucas S."/>
            <person name="Copeland A."/>
            <person name="Lapidus A."/>
            <person name="Bruce D."/>
            <person name="Goodwin L."/>
            <person name="Pitluck S."/>
            <person name="Peters L."/>
            <person name="Kyrpides N."/>
            <person name="Mavromatis K."/>
            <person name="Ivanova N."/>
            <person name="Ovchinnikova G."/>
            <person name="Teshima H."/>
            <person name="Detter J.C."/>
            <person name="Tapia R."/>
            <person name="Han C."/>
            <person name="Land M."/>
            <person name="Hauser L."/>
            <person name="Markowitz V."/>
            <person name="Cheng J.-F."/>
            <person name="Hugenholtz P."/>
            <person name="Woyke T."/>
            <person name="Wu D."/>
            <person name="Gronow S."/>
            <person name="Wellnitz S."/>
            <person name="Brambilla E."/>
            <person name="Klenk H.-P."/>
            <person name="Eisen J.A."/>
        </authorList>
    </citation>
    <scope>NUCLEOTIDE SEQUENCE [LARGE SCALE GENOMIC DNA]</scope>
    <source>
        <strain evidence="3">ATCC 33096 / DSM 2489 / 6091</strain>
    </source>
</reference>
<evidence type="ECO:0008006" key="4">
    <source>
        <dbReference type="Google" id="ProtNLM"/>
    </source>
</evidence>
<evidence type="ECO:0000256" key="1">
    <source>
        <dbReference type="SAM" id="SignalP"/>
    </source>
</evidence>
<dbReference type="InterPro" id="IPR032774">
    <property type="entry name" value="WG_beta_rep"/>
</dbReference>
<dbReference type="KEGG" id="tsu:Tresu_0761"/>
<evidence type="ECO:0000313" key="2">
    <source>
        <dbReference type="EMBL" id="AEB13694.1"/>
    </source>
</evidence>
<dbReference type="Pfam" id="PF14903">
    <property type="entry name" value="WG_beta_rep"/>
    <property type="match status" value="3"/>
</dbReference>
<dbReference type="Proteomes" id="UP000006852">
    <property type="component" value="Chromosome"/>
</dbReference>
<keyword evidence="3" id="KW-1185">Reference proteome</keyword>
<accession>F2NX81</accession>